<feature type="transmembrane region" description="Helical" evidence="1">
    <location>
        <begin position="180"/>
        <end position="201"/>
    </location>
</feature>
<dbReference type="AlphaFoldDB" id="A0A4P7AID3"/>
<name>A0A4P7AID3_9MOLU</name>
<keyword evidence="3" id="KW-1185">Reference proteome</keyword>
<dbReference type="EMBL" id="CP038013">
    <property type="protein sequence ID" value="QBQ07498.1"/>
    <property type="molecule type" value="Genomic_DNA"/>
</dbReference>
<evidence type="ECO:0000313" key="2">
    <source>
        <dbReference type="EMBL" id="QBQ07498.1"/>
    </source>
</evidence>
<dbReference type="KEGG" id="sgq:SGLAD_v1c02990"/>
<reference evidence="2 3" key="1">
    <citation type="submission" date="2019-03" db="EMBL/GenBank/DDBJ databases">
        <title>Complete genome sequence of Spiroplasma gladiatoris TG-1 (DSM 22552).</title>
        <authorList>
            <person name="Lin Y.-C."/>
            <person name="Chou L."/>
            <person name="Kuo C.-H."/>
        </authorList>
    </citation>
    <scope>NUCLEOTIDE SEQUENCE [LARGE SCALE GENOMIC DNA]</scope>
    <source>
        <strain evidence="2 3">TG-1</strain>
    </source>
</reference>
<dbReference type="Proteomes" id="UP000294309">
    <property type="component" value="Chromosome"/>
</dbReference>
<dbReference type="GO" id="GO:0022857">
    <property type="term" value="F:transmembrane transporter activity"/>
    <property type="evidence" value="ECO:0007669"/>
    <property type="project" value="InterPro"/>
</dbReference>
<feature type="transmembrane region" description="Helical" evidence="1">
    <location>
        <begin position="97"/>
        <end position="122"/>
    </location>
</feature>
<dbReference type="InterPro" id="IPR024529">
    <property type="entry name" value="ECF_trnsprt_substrate-spec"/>
</dbReference>
<protein>
    <submittedName>
        <fullName evidence="2">ECF transporter S component</fullName>
    </submittedName>
</protein>
<keyword evidence="1" id="KW-0812">Transmembrane</keyword>
<dbReference type="Pfam" id="PF12822">
    <property type="entry name" value="ECF_trnsprt"/>
    <property type="match status" value="1"/>
</dbReference>
<dbReference type="OrthoDB" id="396721at2"/>
<keyword evidence="1" id="KW-1133">Transmembrane helix</keyword>
<accession>A0A4P7AID3</accession>
<feature type="transmembrane region" description="Helical" evidence="1">
    <location>
        <begin position="142"/>
        <end position="160"/>
    </location>
</feature>
<feature type="transmembrane region" description="Helical" evidence="1">
    <location>
        <begin position="56"/>
        <end position="76"/>
    </location>
</feature>
<proteinExistence type="predicted"/>
<feature type="transmembrane region" description="Helical" evidence="1">
    <location>
        <begin position="245"/>
        <end position="270"/>
    </location>
</feature>
<dbReference type="RefSeq" id="WP_134297290.1">
    <property type="nucleotide sequence ID" value="NZ_CP038013.1"/>
</dbReference>
<sequence length="282" mass="33041">MEKKDLNHEIPEHNKDDVKGDHYHDQHHFDAKGNHDDITEEEFKFKNSIYSSKKNLIYRITASGMFLALACIGSAIDMFGERIFKLPLNEIILSIRYFDILIICLSISCIGPVFASLLAFITPWIHMLMDGDHPPLTHLVDSFGYFSVVWILWLFFYVIFRNSYIHKDPKKGIFKRYMSLLGFIPVSVIIYTLFTILIIYVSDQSASHEHHDHDDENIINKLIDHHEGHDHEAHGDEWDLFKEKLWTYSAIIFGFELVRFTACGLAFVLLEPQIKKINHRYR</sequence>
<organism evidence="2 3">
    <name type="scientific">Spiroplasma gladiatoris</name>
    <dbReference type="NCBI Taxonomy" id="2143"/>
    <lineage>
        <taxon>Bacteria</taxon>
        <taxon>Bacillati</taxon>
        <taxon>Mycoplasmatota</taxon>
        <taxon>Mollicutes</taxon>
        <taxon>Entomoplasmatales</taxon>
        <taxon>Spiroplasmataceae</taxon>
        <taxon>Spiroplasma</taxon>
    </lineage>
</organism>
<evidence type="ECO:0000313" key="3">
    <source>
        <dbReference type="Proteomes" id="UP000294309"/>
    </source>
</evidence>
<keyword evidence="1" id="KW-0472">Membrane</keyword>
<evidence type="ECO:0000256" key="1">
    <source>
        <dbReference type="SAM" id="Phobius"/>
    </source>
</evidence>
<dbReference type="Gene3D" id="1.10.1760.20">
    <property type="match status" value="1"/>
</dbReference>
<gene>
    <name evidence="2" type="ORF">SGLAD_v1c02990</name>
</gene>